<dbReference type="AlphaFoldDB" id="A0A6G9D4A6"/>
<evidence type="ECO:0000313" key="1">
    <source>
        <dbReference type="EMBL" id="QIP44067.1"/>
    </source>
</evidence>
<keyword evidence="1" id="KW-0614">Plasmid</keyword>
<geneLocation type="plasmid" evidence="1 2">
    <name>plas4</name>
</geneLocation>
<organism evidence="1 2">
    <name type="scientific">Rhodococcus erythropolis</name>
    <name type="common">Arthrobacter picolinophilus</name>
    <dbReference type="NCBI Taxonomy" id="1833"/>
    <lineage>
        <taxon>Bacteria</taxon>
        <taxon>Bacillati</taxon>
        <taxon>Actinomycetota</taxon>
        <taxon>Actinomycetes</taxon>
        <taxon>Mycobacteriales</taxon>
        <taxon>Nocardiaceae</taxon>
        <taxon>Rhodococcus</taxon>
        <taxon>Rhodococcus erythropolis group</taxon>
    </lineage>
</organism>
<dbReference type="EMBL" id="CP050127">
    <property type="protein sequence ID" value="QIP44067.1"/>
    <property type="molecule type" value="Genomic_DNA"/>
</dbReference>
<dbReference type="RefSeq" id="WP_166503097.1">
    <property type="nucleotide sequence ID" value="NZ_CP050127.1"/>
</dbReference>
<proteinExistence type="predicted"/>
<gene>
    <name evidence="1" type="ORF">G9444_6824</name>
</gene>
<dbReference type="Proteomes" id="UP000502345">
    <property type="component" value="Plasmid plas4"/>
</dbReference>
<sequence>MAVERAIRDMAVATLVSHGETLTSARRKAGVTWSESLQESLQRNRMQVVGRIKRRFTRQKFRVWKFDANDPAEKRRRDRAREISEAIHLIWTPATVYTSDWSEDYEVAGSASIVRLHQIPHPFRAHLNASGAQFVNHRTGEKIIVYSLDSIKGARLNQQGDRPQDWDHRGAFRVERISVDGTRSPMTMQEIGLPEGVEQFGYGWEPPRHPERESFARLDAAIHATYRIIAQSSLTSASLAWALHRRSAFGEPEKPLDLRPPRFWRA</sequence>
<evidence type="ECO:0000313" key="2">
    <source>
        <dbReference type="Proteomes" id="UP000502345"/>
    </source>
</evidence>
<name>A0A6G9D4A6_RHOER</name>
<protein>
    <submittedName>
        <fullName evidence="1">Uncharacterized protein</fullName>
    </submittedName>
</protein>
<reference evidence="1 2" key="1">
    <citation type="submission" date="2020-03" db="EMBL/GenBank/DDBJ databases">
        <title>Screen low temperature-resistant strains for efficient degradation of petroleum hydrocarbons under the low temperature.</title>
        <authorList>
            <person name="Wang Y."/>
            <person name="Chen J."/>
        </authorList>
    </citation>
    <scope>NUCLEOTIDE SEQUENCE [LARGE SCALE GENOMIC DNA]</scope>
    <source>
        <strain evidence="1 2">KB1</strain>
        <plasmid evidence="1 2">plas4</plasmid>
    </source>
</reference>
<accession>A0A6G9D4A6</accession>